<name>A0ABU5VUW7_9BACT</name>
<keyword evidence="1" id="KW-0808">Transferase</keyword>
<dbReference type="SUPFAM" id="SSF53756">
    <property type="entry name" value="UDP-Glycosyltransferase/glycogen phosphorylase"/>
    <property type="match status" value="1"/>
</dbReference>
<dbReference type="CDD" id="cd03809">
    <property type="entry name" value="GT4_MtfB-like"/>
    <property type="match status" value="1"/>
</dbReference>
<dbReference type="Gene3D" id="3.40.50.2000">
    <property type="entry name" value="Glycogen Phosphorylase B"/>
    <property type="match status" value="2"/>
</dbReference>
<dbReference type="PANTHER" id="PTHR46401">
    <property type="entry name" value="GLYCOSYLTRANSFERASE WBBK-RELATED"/>
    <property type="match status" value="1"/>
</dbReference>
<reference evidence="3 4" key="1">
    <citation type="submission" date="2023-11" db="EMBL/GenBank/DDBJ databases">
        <title>A Novel Polar Bacteriovorax (B. antarcticus) Isolated from the Biocrust in Antarctica.</title>
        <authorList>
            <person name="Mun W."/>
            <person name="Choi S.Y."/>
            <person name="Mitchell R.J."/>
        </authorList>
    </citation>
    <scope>NUCLEOTIDE SEQUENCE [LARGE SCALE GENOMIC DNA]</scope>
    <source>
        <strain evidence="3 4">PP10</strain>
    </source>
</reference>
<dbReference type="InterPro" id="IPR001296">
    <property type="entry name" value="Glyco_trans_1"/>
</dbReference>
<accession>A0ABU5VUW7</accession>
<evidence type="ECO:0000313" key="4">
    <source>
        <dbReference type="Proteomes" id="UP001302274"/>
    </source>
</evidence>
<dbReference type="PANTHER" id="PTHR46401:SF2">
    <property type="entry name" value="GLYCOSYLTRANSFERASE WBBK-RELATED"/>
    <property type="match status" value="1"/>
</dbReference>
<protein>
    <submittedName>
        <fullName evidence="3">Glycosyltransferase family 1 protein</fullName>
    </submittedName>
</protein>
<organism evidence="3 4">
    <name type="scientific">Bacteriovorax antarcticus</name>
    <dbReference type="NCBI Taxonomy" id="3088717"/>
    <lineage>
        <taxon>Bacteria</taxon>
        <taxon>Pseudomonadati</taxon>
        <taxon>Bdellovibrionota</taxon>
        <taxon>Bacteriovoracia</taxon>
        <taxon>Bacteriovoracales</taxon>
        <taxon>Bacteriovoracaceae</taxon>
        <taxon>Bacteriovorax</taxon>
    </lineage>
</organism>
<sequence>MTNTQVSGIGVYNKNLFLNVKNELGSDVSPVLKWSRLSKASIVEGHIHEKVKSLPPFLFGKDTVYHGTDHKLNTISRGARVVTIHDMQPFVGKWIDPKFAQGRIEIMTKALNSDVQRIIAISEFTKAEIIKYFPKTESKIDVVYHGNDFYQSVIDESKPNLIKTITKGRPFLFFIGNIEERKNLINQIKAFEILKEKNPNLLFILSGRAGFNAQEIMDYISTSKYKTDIHVTGYLSDDEKEYAMKETSCLMFVSWYEGFGIPVLEALAKNTNIITSNTSSLNEIGRGYCYQSNPADPAEIAFNVSMIMEKGNLKKVDLAEFQNEWSWKKCALKTIGVYQKAHDYM</sequence>
<proteinExistence type="predicted"/>
<dbReference type="EMBL" id="JAYGJQ010000002">
    <property type="protein sequence ID" value="MEA9356761.1"/>
    <property type="molecule type" value="Genomic_DNA"/>
</dbReference>
<evidence type="ECO:0000259" key="2">
    <source>
        <dbReference type="Pfam" id="PF00534"/>
    </source>
</evidence>
<dbReference type="Proteomes" id="UP001302274">
    <property type="component" value="Unassembled WGS sequence"/>
</dbReference>
<gene>
    <name evidence="3" type="ORF">SHI21_11120</name>
</gene>
<dbReference type="Pfam" id="PF00534">
    <property type="entry name" value="Glycos_transf_1"/>
    <property type="match status" value="1"/>
</dbReference>
<comment type="caution">
    <text evidence="3">The sequence shown here is derived from an EMBL/GenBank/DDBJ whole genome shotgun (WGS) entry which is preliminary data.</text>
</comment>
<evidence type="ECO:0000256" key="1">
    <source>
        <dbReference type="ARBA" id="ARBA00022679"/>
    </source>
</evidence>
<evidence type="ECO:0000313" key="3">
    <source>
        <dbReference type="EMBL" id="MEA9356761.1"/>
    </source>
</evidence>
<dbReference type="RefSeq" id="WP_323576658.1">
    <property type="nucleotide sequence ID" value="NZ_JAYGJQ010000002.1"/>
</dbReference>
<keyword evidence="4" id="KW-1185">Reference proteome</keyword>
<feature type="domain" description="Glycosyl transferase family 1" evidence="2">
    <location>
        <begin position="165"/>
        <end position="284"/>
    </location>
</feature>